<evidence type="ECO:0000313" key="3">
    <source>
        <dbReference type="EMBL" id="KAK0623653.1"/>
    </source>
</evidence>
<name>A0AA39WXV7_9PEZI</name>
<evidence type="ECO:0000259" key="2">
    <source>
        <dbReference type="Pfam" id="PF01814"/>
    </source>
</evidence>
<dbReference type="Proteomes" id="UP001175000">
    <property type="component" value="Unassembled WGS sequence"/>
</dbReference>
<dbReference type="EMBL" id="JAULSU010000003">
    <property type="protein sequence ID" value="KAK0623653.1"/>
    <property type="molecule type" value="Genomic_DNA"/>
</dbReference>
<dbReference type="PANTHER" id="PTHR38048">
    <property type="entry name" value="EXPRESSED PROTEIN"/>
    <property type="match status" value="1"/>
</dbReference>
<accession>A0AA39WXV7</accession>
<gene>
    <name evidence="3" type="ORF">B0T14DRAFT_427766</name>
</gene>
<sequence length="229" mass="26085">MLTENECPRSTPADAPEVPDAVGPSAEAKSAAPEPALPPLTAEEFRGYNRLAVIMDQFVRLGLFTHPPSVFLPFTIHPLSTHEHFRQTWNVLYTACTTNKRPARMSLRQFLDEGLSLVRYLTAHHNIEENFLYPILARNMPSFRAAQRGVPDCKLVKQHRAIHKGMDEFEAYLRACKSGETELELRVLKEKMDAWGEVLFTHLDEEVEELGAENMRKYWTLAEVKAIPV</sequence>
<comment type="caution">
    <text evidence="3">The sequence shown here is derived from an EMBL/GenBank/DDBJ whole genome shotgun (WGS) entry which is preliminary data.</text>
</comment>
<evidence type="ECO:0000256" key="1">
    <source>
        <dbReference type="SAM" id="MobiDB-lite"/>
    </source>
</evidence>
<dbReference type="AlphaFoldDB" id="A0AA39WXV7"/>
<dbReference type="Gene3D" id="1.20.120.520">
    <property type="entry name" value="nmb1532 protein domain like"/>
    <property type="match status" value="1"/>
</dbReference>
<feature type="compositionally biased region" description="Low complexity" evidence="1">
    <location>
        <begin position="24"/>
        <end position="38"/>
    </location>
</feature>
<dbReference type="PANTHER" id="PTHR38048:SF1">
    <property type="entry name" value="HEMERYTHRIN-LIKE DOMAIN-CONTAINING PROTEIN"/>
    <property type="match status" value="1"/>
</dbReference>
<keyword evidence="4" id="KW-1185">Reference proteome</keyword>
<dbReference type="InterPro" id="IPR053206">
    <property type="entry name" value="Dimeric_xanthone_biosynth"/>
</dbReference>
<feature type="region of interest" description="Disordered" evidence="1">
    <location>
        <begin position="1"/>
        <end position="38"/>
    </location>
</feature>
<proteinExistence type="predicted"/>
<dbReference type="Pfam" id="PF01814">
    <property type="entry name" value="Hemerythrin"/>
    <property type="match status" value="1"/>
</dbReference>
<dbReference type="InterPro" id="IPR012312">
    <property type="entry name" value="Hemerythrin-like"/>
</dbReference>
<evidence type="ECO:0000313" key="4">
    <source>
        <dbReference type="Proteomes" id="UP001175000"/>
    </source>
</evidence>
<feature type="domain" description="Hemerythrin-like" evidence="2">
    <location>
        <begin position="82"/>
        <end position="210"/>
    </location>
</feature>
<reference evidence="3" key="1">
    <citation type="submission" date="2023-06" db="EMBL/GenBank/DDBJ databases">
        <title>Genome-scale phylogeny and comparative genomics of the fungal order Sordariales.</title>
        <authorList>
            <consortium name="Lawrence Berkeley National Laboratory"/>
            <person name="Hensen N."/>
            <person name="Bonometti L."/>
            <person name="Westerberg I."/>
            <person name="Brannstrom I.O."/>
            <person name="Guillou S."/>
            <person name="Cros-Aarteil S."/>
            <person name="Calhoun S."/>
            <person name="Haridas S."/>
            <person name="Kuo A."/>
            <person name="Mondo S."/>
            <person name="Pangilinan J."/>
            <person name="Riley R."/>
            <person name="Labutti K."/>
            <person name="Andreopoulos B."/>
            <person name="Lipzen A."/>
            <person name="Chen C."/>
            <person name="Yanf M."/>
            <person name="Daum C."/>
            <person name="Ng V."/>
            <person name="Clum A."/>
            <person name="Steindorff A."/>
            <person name="Ohm R."/>
            <person name="Martin F."/>
            <person name="Silar P."/>
            <person name="Natvig D."/>
            <person name="Lalanne C."/>
            <person name="Gautier V."/>
            <person name="Ament-Velasquez S.L."/>
            <person name="Kruys A."/>
            <person name="Hutchinson M.I."/>
            <person name="Powell A.J."/>
            <person name="Barry K."/>
            <person name="Miller A.N."/>
            <person name="Grigoriev I.V."/>
            <person name="Debuchy R."/>
            <person name="Gladieux P."/>
            <person name="Thoren M.H."/>
            <person name="Johannesson H."/>
        </authorList>
    </citation>
    <scope>NUCLEOTIDE SEQUENCE</scope>
    <source>
        <strain evidence="3">CBS 606.72</strain>
    </source>
</reference>
<dbReference type="CDD" id="cd12108">
    <property type="entry name" value="Hr-like"/>
    <property type="match status" value="1"/>
</dbReference>
<protein>
    <recommendedName>
        <fullName evidence="2">Hemerythrin-like domain-containing protein</fullName>
    </recommendedName>
</protein>
<organism evidence="3 4">
    <name type="scientific">Immersiella caudata</name>
    <dbReference type="NCBI Taxonomy" id="314043"/>
    <lineage>
        <taxon>Eukaryota</taxon>
        <taxon>Fungi</taxon>
        <taxon>Dikarya</taxon>
        <taxon>Ascomycota</taxon>
        <taxon>Pezizomycotina</taxon>
        <taxon>Sordariomycetes</taxon>
        <taxon>Sordariomycetidae</taxon>
        <taxon>Sordariales</taxon>
        <taxon>Lasiosphaeriaceae</taxon>
        <taxon>Immersiella</taxon>
    </lineage>
</organism>